<dbReference type="InterPro" id="IPR011707">
    <property type="entry name" value="Cu-oxidase-like_N"/>
</dbReference>
<evidence type="ECO:0000256" key="2">
    <source>
        <dbReference type="ARBA" id="ARBA00022723"/>
    </source>
</evidence>
<keyword evidence="5" id="KW-0186">Copper</keyword>
<keyword evidence="12" id="KW-1185">Reference proteome</keyword>
<keyword evidence="4" id="KW-0560">Oxidoreductase</keyword>
<dbReference type="SUPFAM" id="SSF49503">
    <property type="entry name" value="Cupredoxins"/>
    <property type="match status" value="3"/>
</dbReference>
<dbReference type="Pfam" id="PF07732">
    <property type="entry name" value="Cu-oxidase_3"/>
    <property type="match status" value="1"/>
</dbReference>
<dbReference type="Proteomes" id="UP000193144">
    <property type="component" value="Unassembled WGS sequence"/>
</dbReference>
<feature type="signal peptide" evidence="7">
    <location>
        <begin position="1"/>
        <end position="17"/>
    </location>
</feature>
<keyword evidence="3 7" id="KW-0732">Signal</keyword>
<evidence type="ECO:0000313" key="11">
    <source>
        <dbReference type="EMBL" id="ORY09597.1"/>
    </source>
</evidence>
<evidence type="ECO:0000256" key="6">
    <source>
        <dbReference type="SAM" id="MobiDB-lite"/>
    </source>
</evidence>
<dbReference type="Gene3D" id="2.60.40.420">
    <property type="entry name" value="Cupredoxins - blue copper proteins"/>
    <property type="match status" value="3"/>
</dbReference>
<dbReference type="EMBL" id="MCFA01000084">
    <property type="protein sequence ID" value="ORY09597.1"/>
    <property type="molecule type" value="Genomic_DNA"/>
</dbReference>
<gene>
    <name evidence="11" type="ORF">BCR34DRAFT_625658</name>
</gene>
<organism evidence="11 12">
    <name type="scientific">Clohesyomyces aquaticus</name>
    <dbReference type="NCBI Taxonomy" id="1231657"/>
    <lineage>
        <taxon>Eukaryota</taxon>
        <taxon>Fungi</taxon>
        <taxon>Dikarya</taxon>
        <taxon>Ascomycota</taxon>
        <taxon>Pezizomycotina</taxon>
        <taxon>Dothideomycetes</taxon>
        <taxon>Pleosporomycetidae</taxon>
        <taxon>Pleosporales</taxon>
        <taxon>Lindgomycetaceae</taxon>
        <taxon>Clohesyomyces</taxon>
    </lineage>
</organism>
<feature type="region of interest" description="Disordered" evidence="6">
    <location>
        <begin position="549"/>
        <end position="574"/>
    </location>
</feature>
<dbReference type="InterPro" id="IPR002355">
    <property type="entry name" value="Cu_oxidase_Cu_BS"/>
</dbReference>
<comment type="similarity">
    <text evidence="1">Belongs to the multicopper oxidase family.</text>
</comment>
<proteinExistence type="inferred from homology"/>
<dbReference type="PROSITE" id="PS00079">
    <property type="entry name" value="MULTICOPPER_OXIDASE1"/>
    <property type="match status" value="2"/>
</dbReference>
<dbReference type="PANTHER" id="PTHR11709">
    <property type="entry name" value="MULTI-COPPER OXIDASE"/>
    <property type="match status" value="1"/>
</dbReference>
<evidence type="ECO:0000256" key="1">
    <source>
        <dbReference type="ARBA" id="ARBA00010609"/>
    </source>
</evidence>
<dbReference type="PROSITE" id="PS00080">
    <property type="entry name" value="MULTICOPPER_OXIDASE2"/>
    <property type="match status" value="1"/>
</dbReference>
<evidence type="ECO:0000259" key="8">
    <source>
        <dbReference type="Pfam" id="PF00394"/>
    </source>
</evidence>
<accession>A0A1Y1ZHU6</accession>
<dbReference type="Pfam" id="PF00394">
    <property type="entry name" value="Cu-oxidase"/>
    <property type="match status" value="1"/>
</dbReference>
<feature type="domain" description="Plastocyanin-like" evidence="9">
    <location>
        <begin position="363"/>
        <end position="491"/>
    </location>
</feature>
<dbReference type="OrthoDB" id="2121828at2759"/>
<dbReference type="PANTHER" id="PTHR11709:SF361">
    <property type="entry name" value="IRON TRANSPORT MULTICOPPER OXIDASE FET3"/>
    <property type="match status" value="1"/>
</dbReference>
<dbReference type="InterPro" id="IPR008972">
    <property type="entry name" value="Cupredoxin"/>
</dbReference>
<feature type="domain" description="Plastocyanin-like" evidence="8">
    <location>
        <begin position="151"/>
        <end position="300"/>
    </location>
</feature>
<dbReference type="AlphaFoldDB" id="A0A1Y1ZHU6"/>
<feature type="chain" id="PRO_5012440640" evidence="7">
    <location>
        <begin position="18"/>
        <end position="574"/>
    </location>
</feature>
<evidence type="ECO:0000259" key="10">
    <source>
        <dbReference type="Pfam" id="PF07732"/>
    </source>
</evidence>
<protein>
    <submittedName>
        <fullName evidence="11">Iron transport multicopper oxidase</fullName>
    </submittedName>
</protein>
<dbReference type="GO" id="GO:0005507">
    <property type="term" value="F:copper ion binding"/>
    <property type="evidence" value="ECO:0007669"/>
    <property type="project" value="InterPro"/>
</dbReference>
<dbReference type="Pfam" id="PF07731">
    <property type="entry name" value="Cu-oxidase_2"/>
    <property type="match status" value="1"/>
</dbReference>
<comment type="caution">
    <text evidence="11">The sequence shown here is derived from an EMBL/GenBank/DDBJ whole genome shotgun (WGS) entry which is preliminary data.</text>
</comment>
<dbReference type="InterPro" id="IPR001117">
    <property type="entry name" value="Cu-oxidase_2nd"/>
</dbReference>
<dbReference type="InterPro" id="IPR033138">
    <property type="entry name" value="Cu_oxidase_CS"/>
</dbReference>
<evidence type="ECO:0000256" key="5">
    <source>
        <dbReference type="ARBA" id="ARBA00023008"/>
    </source>
</evidence>
<evidence type="ECO:0000256" key="7">
    <source>
        <dbReference type="SAM" id="SignalP"/>
    </source>
</evidence>
<evidence type="ECO:0000259" key="9">
    <source>
        <dbReference type="Pfam" id="PF07731"/>
    </source>
</evidence>
<dbReference type="STRING" id="1231657.A0A1Y1ZHU6"/>
<sequence>MLRTSFLLASLGVVCRAATVNYNWDITWVNAAPDGYSRPVIGINGAWPGPKIEANVGDTINVRVTNRLGNETTGIHWHGMYQTGSGTMDGPVRVGQCPIFPGDNFVYTFTANPAGSFWYHSHDSGQYPDGLRGPMVIHDPVAEARLNFTKEYTMTVSDWYHQQMPAQVHYYLSPQNTIDHDGAEPIPDATLINDKMTETFQIQPGKRYLIRIISMSALAAHYVKFDGHQMQVVAVDGVQVHSAPTDTILISAAQRYDVIITGLADPQKKNYAFVASFDPDMFDYVPTTLNMNNDGILQYDPTFAKPAPIRQDTFTGVLDDITLVPYDNQAIFGTPDQTITLNAQFKDYAVGSRAQLGSTPYIGQKVPTIFTAMTTGSDAENPIVYGETVNPYVLKQGQVIQIVLNNIDGGGHPFHLHGHNFQVLSRTTTQPWDGNTAVFPQKPMRRDTVKVPGGGSIVLRFVANNPGVFLFHCHIEWHVESGLSVTFIEAPLQLQKIFPQGVLGLQRGMCKKNKVPTDGNCAGNTKTPLDTSQCVQPLAFDPNPWGALINPPSARRSKRRARDALRARSPIEGS</sequence>
<dbReference type="GO" id="GO:0010106">
    <property type="term" value="P:cellular response to iron ion starvation"/>
    <property type="evidence" value="ECO:0007669"/>
    <property type="project" value="TreeGrafter"/>
</dbReference>
<reference evidence="11 12" key="1">
    <citation type="submission" date="2016-07" db="EMBL/GenBank/DDBJ databases">
        <title>Pervasive Adenine N6-methylation of Active Genes in Fungi.</title>
        <authorList>
            <consortium name="DOE Joint Genome Institute"/>
            <person name="Mondo S.J."/>
            <person name="Dannebaum R.O."/>
            <person name="Kuo R.C."/>
            <person name="Labutti K."/>
            <person name="Haridas S."/>
            <person name="Kuo A."/>
            <person name="Salamov A."/>
            <person name="Ahrendt S.R."/>
            <person name="Lipzen A."/>
            <person name="Sullivan W."/>
            <person name="Andreopoulos W.B."/>
            <person name="Clum A."/>
            <person name="Lindquist E."/>
            <person name="Daum C."/>
            <person name="Ramamoorthy G.K."/>
            <person name="Gryganskyi A."/>
            <person name="Culley D."/>
            <person name="Magnuson J.K."/>
            <person name="James T.Y."/>
            <person name="O'Malley M.A."/>
            <person name="Stajich J.E."/>
            <person name="Spatafora J.W."/>
            <person name="Visel A."/>
            <person name="Grigoriev I.V."/>
        </authorList>
    </citation>
    <scope>NUCLEOTIDE SEQUENCE [LARGE SCALE GENOMIC DNA]</scope>
    <source>
        <strain evidence="11 12">CBS 115471</strain>
    </source>
</reference>
<evidence type="ECO:0000256" key="3">
    <source>
        <dbReference type="ARBA" id="ARBA00022729"/>
    </source>
</evidence>
<dbReference type="InterPro" id="IPR011706">
    <property type="entry name" value="Cu-oxidase_C"/>
</dbReference>
<feature type="domain" description="Plastocyanin-like" evidence="10">
    <location>
        <begin position="26"/>
        <end position="140"/>
    </location>
</feature>
<evidence type="ECO:0000256" key="4">
    <source>
        <dbReference type="ARBA" id="ARBA00023002"/>
    </source>
</evidence>
<dbReference type="GO" id="GO:0004322">
    <property type="term" value="F:ferroxidase activity"/>
    <property type="evidence" value="ECO:0007669"/>
    <property type="project" value="TreeGrafter"/>
</dbReference>
<evidence type="ECO:0000313" key="12">
    <source>
        <dbReference type="Proteomes" id="UP000193144"/>
    </source>
</evidence>
<dbReference type="InterPro" id="IPR044130">
    <property type="entry name" value="CuRO_2_Fet3-like"/>
</dbReference>
<dbReference type="InterPro" id="IPR045087">
    <property type="entry name" value="Cu-oxidase_fam"/>
</dbReference>
<dbReference type="GO" id="GO:0033215">
    <property type="term" value="P:reductive iron assimilation"/>
    <property type="evidence" value="ECO:0007669"/>
    <property type="project" value="TreeGrafter"/>
</dbReference>
<name>A0A1Y1ZHU6_9PLEO</name>
<dbReference type="CDD" id="cd13877">
    <property type="entry name" value="CuRO_2_Fet3p_like"/>
    <property type="match status" value="1"/>
</dbReference>
<dbReference type="GO" id="GO:0033573">
    <property type="term" value="C:high-affinity iron permease complex"/>
    <property type="evidence" value="ECO:0007669"/>
    <property type="project" value="TreeGrafter"/>
</dbReference>
<keyword evidence="2" id="KW-0479">Metal-binding</keyword>